<evidence type="ECO:0000313" key="3">
    <source>
        <dbReference type="EMBL" id="PWN99985.1"/>
    </source>
</evidence>
<dbReference type="GeneID" id="37269195"/>
<name>A0A316ZI63_9BASI</name>
<keyword evidence="4" id="KW-1185">Reference proteome</keyword>
<dbReference type="EMBL" id="KZ819286">
    <property type="protein sequence ID" value="PWN99985.1"/>
    <property type="molecule type" value="Genomic_DNA"/>
</dbReference>
<dbReference type="OrthoDB" id="5420143at2759"/>
<dbReference type="RefSeq" id="XP_025600264.1">
    <property type="nucleotide sequence ID" value="XM_025741651.1"/>
</dbReference>
<evidence type="ECO:0008006" key="5">
    <source>
        <dbReference type="Google" id="ProtNLM"/>
    </source>
</evidence>
<feature type="signal peptide" evidence="2">
    <location>
        <begin position="1"/>
        <end position="20"/>
    </location>
</feature>
<reference evidence="3 4" key="1">
    <citation type="journal article" date="2018" name="Mol. Biol. Evol.">
        <title>Broad Genomic Sampling Reveals a Smut Pathogenic Ancestry of the Fungal Clade Ustilaginomycotina.</title>
        <authorList>
            <person name="Kijpornyongpan T."/>
            <person name="Mondo S.J."/>
            <person name="Barry K."/>
            <person name="Sandor L."/>
            <person name="Lee J."/>
            <person name="Lipzen A."/>
            <person name="Pangilinan J."/>
            <person name="LaButti K."/>
            <person name="Hainaut M."/>
            <person name="Henrissat B."/>
            <person name="Grigoriev I.V."/>
            <person name="Spatafora J.W."/>
            <person name="Aime M.C."/>
        </authorList>
    </citation>
    <scope>NUCLEOTIDE SEQUENCE [LARGE SCALE GENOMIC DNA]</scope>
    <source>
        <strain evidence="3 4">MCA 4186</strain>
    </source>
</reference>
<keyword evidence="2" id="KW-0732">Signal</keyword>
<dbReference type="Proteomes" id="UP000245946">
    <property type="component" value="Unassembled WGS sequence"/>
</dbReference>
<proteinExistence type="predicted"/>
<accession>A0A316ZI63</accession>
<sequence>MRLSLLSSLSALLLASLCAAQSSTNNSSSSSSSSTSSSSSNIVITSPQAGDVWYSNSTNRLAWTGNMPSLFSVQILNSNNLILANGLSVFNNVPAAAGSLGVSIGQLAHADGYTVRIYNVNNIAEQYAVSPSFAIHNVSASAGPSSSVTPGYVVPASAASNLPSGVRSSTSGAPSASASGFGTFSGSGSGGEFWVVWPKRRGACRKAGGAMWG</sequence>
<feature type="chain" id="PRO_5016353416" description="Fibronectin type-III domain-containing protein" evidence="2">
    <location>
        <begin position="21"/>
        <end position="213"/>
    </location>
</feature>
<evidence type="ECO:0000313" key="4">
    <source>
        <dbReference type="Proteomes" id="UP000245946"/>
    </source>
</evidence>
<dbReference type="AlphaFoldDB" id="A0A316ZI63"/>
<gene>
    <name evidence="3" type="ORF">FA09DRAFT_328126</name>
</gene>
<organism evidence="3 4">
    <name type="scientific">Tilletiopsis washingtonensis</name>
    <dbReference type="NCBI Taxonomy" id="58919"/>
    <lineage>
        <taxon>Eukaryota</taxon>
        <taxon>Fungi</taxon>
        <taxon>Dikarya</taxon>
        <taxon>Basidiomycota</taxon>
        <taxon>Ustilaginomycotina</taxon>
        <taxon>Exobasidiomycetes</taxon>
        <taxon>Entylomatales</taxon>
        <taxon>Entylomatales incertae sedis</taxon>
        <taxon>Tilletiopsis</taxon>
    </lineage>
</organism>
<feature type="region of interest" description="Disordered" evidence="1">
    <location>
        <begin position="22"/>
        <end position="41"/>
    </location>
</feature>
<evidence type="ECO:0000256" key="2">
    <source>
        <dbReference type="SAM" id="SignalP"/>
    </source>
</evidence>
<dbReference type="STRING" id="58919.A0A316ZI63"/>
<evidence type="ECO:0000256" key="1">
    <source>
        <dbReference type="SAM" id="MobiDB-lite"/>
    </source>
</evidence>
<protein>
    <recommendedName>
        <fullName evidence="5">Fibronectin type-III domain-containing protein</fullName>
    </recommendedName>
</protein>